<evidence type="ECO:0000313" key="3">
    <source>
        <dbReference type="EMBL" id="MBR0673014.1"/>
    </source>
</evidence>
<dbReference type="Pfam" id="PF03401">
    <property type="entry name" value="TctC"/>
    <property type="match status" value="1"/>
</dbReference>
<dbReference type="AlphaFoldDB" id="A0A9X9X0T5"/>
<dbReference type="Proteomes" id="UP001138751">
    <property type="component" value="Unassembled WGS sequence"/>
</dbReference>
<accession>A0A9X9X0T5</accession>
<organism evidence="3 4">
    <name type="scientific">Neoroseomonas soli</name>
    <dbReference type="NCBI Taxonomy" id="1081025"/>
    <lineage>
        <taxon>Bacteria</taxon>
        <taxon>Pseudomonadati</taxon>
        <taxon>Pseudomonadota</taxon>
        <taxon>Alphaproteobacteria</taxon>
        <taxon>Acetobacterales</taxon>
        <taxon>Acetobacteraceae</taxon>
        <taxon>Neoroseomonas</taxon>
    </lineage>
</organism>
<dbReference type="EMBL" id="JAAEDM010000056">
    <property type="protein sequence ID" value="MBR0673014.1"/>
    <property type="molecule type" value="Genomic_DNA"/>
</dbReference>
<dbReference type="PIRSF" id="PIRSF017082">
    <property type="entry name" value="YflP"/>
    <property type="match status" value="1"/>
</dbReference>
<dbReference type="RefSeq" id="WP_211863429.1">
    <property type="nucleotide sequence ID" value="NZ_JAAEDM010000056.1"/>
</dbReference>
<keyword evidence="4" id="KW-1185">Reference proteome</keyword>
<dbReference type="PANTHER" id="PTHR42928">
    <property type="entry name" value="TRICARBOXYLATE-BINDING PROTEIN"/>
    <property type="match status" value="1"/>
</dbReference>
<name>A0A9X9X0T5_9PROT</name>
<evidence type="ECO:0000313" key="4">
    <source>
        <dbReference type="Proteomes" id="UP001138751"/>
    </source>
</evidence>
<feature type="signal peptide" evidence="2">
    <location>
        <begin position="1"/>
        <end position="20"/>
    </location>
</feature>
<dbReference type="SUPFAM" id="SSF53850">
    <property type="entry name" value="Periplasmic binding protein-like II"/>
    <property type="match status" value="1"/>
</dbReference>
<protein>
    <submittedName>
        <fullName evidence="3">Tripartite tricarboxylate transporter substrate binding protein</fullName>
    </submittedName>
</protein>
<sequence length="317" mass="32901">MRRALLAAAAAMLLALPASAQERTIRVISGFAAGGAGDLMARLIAEYVPPQMGARGVVENRTGANGLIGAEVVARSAPDGMTVLQCPMGSMTITPNLPGASLPIDPRTEMTGVANVALSTYALVVAARGPYADAGGLLAAARARPGGLTYASAGVGSAQHLSVELLKARTGLDIVHVPYRGATPAVVDILGGRTDFMITNLGDVMRQITGGELRLLALGDDAGSPLFPDARPISAFVPGLQMAGWFGICGPKGISEDMLGRWSEATRKALENPTFRERLLANGLTPNFEDTRAFNARIASDLRSWGEVIRAAGVRGD</sequence>
<comment type="caution">
    <text evidence="3">The sequence shown here is derived from an EMBL/GenBank/DDBJ whole genome shotgun (WGS) entry which is preliminary data.</text>
</comment>
<proteinExistence type="inferred from homology"/>
<feature type="chain" id="PRO_5040926511" evidence="2">
    <location>
        <begin position="21"/>
        <end position="317"/>
    </location>
</feature>
<evidence type="ECO:0000256" key="1">
    <source>
        <dbReference type="ARBA" id="ARBA00006987"/>
    </source>
</evidence>
<dbReference type="InterPro" id="IPR042100">
    <property type="entry name" value="Bug_dom1"/>
</dbReference>
<keyword evidence="2" id="KW-0732">Signal</keyword>
<dbReference type="PANTHER" id="PTHR42928:SF5">
    <property type="entry name" value="BLR1237 PROTEIN"/>
    <property type="match status" value="1"/>
</dbReference>
<reference evidence="3" key="2">
    <citation type="journal article" date="2021" name="Syst. Appl. Microbiol.">
        <title>Roseomonas hellenica sp. nov., isolated from roots of wild-growing Alkanna tinctoria.</title>
        <authorList>
            <person name="Rat A."/>
            <person name="Naranjo H.D."/>
            <person name="Lebbe L."/>
            <person name="Cnockaert M."/>
            <person name="Krigas N."/>
            <person name="Grigoriadou K."/>
            <person name="Maloupa E."/>
            <person name="Willems A."/>
        </authorList>
    </citation>
    <scope>NUCLEOTIDE SEQUENCE</scope>
    <source>
        <strain evidence="3">LMG 31231</strain>
    </source>
</reference>
<comment type="similarity">
    <text evidence="1">Belongs to the UPF0065 (bug) family.</text>
</comment>
<dbReference type="Gene3D" id="3.40.190.10">
    <property type="entry name" value="Periplasmic binding protein-like II"/>
    <property type="match status" value="1"/>
</dbReference>
<reference evidence="3" key="1">
    <citation type="submission" date="2020-01" db="EMBL/GenBank/DDBJ databases">
        <authorList>
            <person name="Rat A."/>
        </authorList>
    </citation>
    <scope>NUCLEOTIDE SEQUENCE</scope>
    <source>
        <strain evidence="3">LMG 31231</strain>
    </source>
</reference>
<dbReference type="CDD" id="cd07012">
    <property type="entry name" value="PBP2_Bug_TTT"/>
    <property type="match status" value="1"/>
</dbReference>
<gene>
    <name evidence="3" type="ORF">GXW76_17685</name>
</gene>
<dbReference type="Gene3D" id="3.40.190.150">
    <property type="entry name" value="Bordetella uptake gene, domain 1"/>
    <property type="match status" value="1"/>
</dbReference>
<dbReference type="InterPro" id="IPR005064">
    <property type="entry name" value="BUG"/>
</dbReference>
<evidence type="ECO:0000256" key="2">
    <source>
        <dbReference type="SAM" id="SignalP"/>
    </source>
</evidence>